<evidence type="ECO:0000256" key="1">
    <source>
        <dbReference type="RuleBase" id="RU365090"/>
    </source>
</evidence>
<evidence type="ECO:0000313" key="4">
    <source>
        <dbReference type="EMBL" id="MEQ2562826.1"/>
    </source>
</evidence>
<dbReference type="SUPFAM" id="SSF53218">
    <property type="entry name" value="Molybdenum cofactor biosynthesis proteins"/>
    <property type="match status" value="1"/>
</dbReference>
<feature type="domain" description="MoaB/Mog" evidence="3">
    <location>
        <begin position="177"/>
        <end position="317"/>
    </location>
</feature>
<gene>
    <name evidence="4" type="ORF">WMO41_06575</name>
</gene>
<feature type="transmembrane region" description="Helical" evidence="2">
    <location>
        <begin position="262"/>
        <end position="280"/>
    </location>
</feature>
<comment type="pathway">
    <text evidence="1">Cofactor biosynthesis; molybdopterin biosynthesis.</text>
</comment>
<dbReference type="PANTHER" id="PTHR10192:SF28">
    <property type="entry name" value="MOLYBDOPTERIN MOLYBDENUMTRANSFERASE"/>
    <property type="match status" value="1"/>
</dbReference>
<comment type="cofactor">
    <cofactor evidence="1">
        <name>Mg(2+)</name>
        <dbReference type="ChEBI" id="CHEBI:18420"/>
    </cofactor>
</comment>
<dbReference type="SMART" id="SM00852">
    <property type="entry name" value="MoCF_biosynth"/>
    <property type="match status" value="1"/>
</dbReference>
<proteinExistence type="inferred from homology"/>
<dbReference type="InterPro" id="IPR001453">
    <property type="entry name" value="MoaB/Mog_dom"/>
</dbReference>
<dbReference type="RefSeq" id="WP_349229058.1">
    <property type="nucleotide sequence ID" value="NZ_JBBMFJ010000010.1"/>
</dbReference>
<keyword evidence="1" id="KW-0500">Molybdenum</keyword>
<dbReference type="EC" id="2.10.1.1" evidence="1"/>
<keyword evidence="1" id="KW-0808">Transferase</keyword>
<dbReference type="Pfam" id="PF00994">
    <property type="entry name" value="MoCF_biosynth"/>
    <property type="match status" value="1"/>
</dbReference>
<keyword evidence="5" id="KW-1185">Reference proteome</keyword>
<evidence type="ECO:0000256" key="2">
    <source>
        <dbReference type="SAM" id="Phobius"/>
    </source>
</evidence>
<keyword evidence="2" id="KW-1133">Transmembrane helix</keyword>
<protein>
    <recommendedName>
        <fullName evidence="1">Molybdopterin molybdenumtransferase</fullName>
        <ecNumber evidence="1">2.10.1.1</ecNumber>
    </recommendedName>
</protein>
<keyword evidence="1" id="KW-0479">Metal-binding</keyword>
<evidence type="ECO:0000259" key="3">
    <source>
        <dbReference type="SMART" id="SM00852"/>
    </source>
</evidence>
<reference evidence="4 5" key="1">
    <citation type="submission" date="2024-03" db="EMBL/GenBank/DDBJ databases">
        <title>Human intestinal bacterial collection.</title>
        <authorList>
            <person name="Pauvert C."/>
            <person name="Hitch T.C.A."/>
            <person name="Clavel T."/>
        </authorList>
    </citation>
    <scope>NUCLEOTIDE SEQUENCE [LARGE SCALE GENOMIC DNA]</scope>
    <source>
        <strain evidence="4 5">CLA-AP-H27</strain>
    </source>
</reference>
<evidence type="ECO:0000313" key="5">
    <source>
        <dbReference type="Proteomes" id="UP001437460"/>
    </source>
</evidence>
<comment type="catalytic activity">
    <reaction evidence="1">
        <text>adenylyl-molybdopterin + molybdate = Mo-molybdopterin + AMP + H(+)</text>
        <dbReference type="Rhea" id="RHEA:35047"/>
        <dbReference type="ChEBI" id="CHEBI:15378"/>
        <dbReference type="ChEBI" id="CHEBI:36264"/>
        <dbReference type="ChEBI" id="CHEBI:62727"/>
        <dbReference type="ChEBI" id="CHEBI:71302"/>
        <dbReference type="ChEBI" id="CHEBI:456215"/>
    </reaction>
</comment>
<keyword evidence="2" id="KW-0472">Membrane</keyword>
<comment type="caution">
    <text evidence="4">The sequence shown here is derived from an EMBL/GenBank/DDBJ whole genome shotgun (WGS) entry which is preliminary data.</text>
</comment>
<dbReference type="CDD" id="cd03522">
    <property type="entry name" value="MoeA_like"/>
    <property type="match status" value="1"/>
</dbReference>
<dbReference type="Proteomes" id="UP001437460">
    <property type="component" value="Unassembled WGS sequence"/>
</dbReference>
<dbReference type="EMBL" id="JBBMFJ010000010">
    <property type="protein sequence ID" value="MEQ2562826.1"/>
    <property type="molecule type" value="Genomic_DNA"/>
</dbReference>
<sequence>MKLIKTVDAEGAVLCHDITQIIRGVTKDAVFRKGHIVTKEDIPVLLSVGKDTLYVWEKEEGMLHEDEAAEVLCEICKGDHMERSQPKEGKIELTAACDGLLKIDTKALKGVNAFGQMMIATRHGNFAVKKGDKLAGTRIIPLVIEEEKMKTVKAQTMELTGGKPILELKPFHHKNVGIVTTGNEVFHGRIQDTFTPVIVDKLSEFDTEVIDHVTWDDDDKKVTASILNMIEKGADIVICTGGMSVDPDDKTPLAIKNTGARIVSYGAPVLPGAMFLLAYYDRMAQGKNRRTVIMGLPGCVMYAKRTIFDLVLPRVMADDEVTADELAALGMGGLCLNCPTCTFPNCGFGKGY</sequence>
<accession>A0ABV1HKG9</accession>
<keyword evidence="1" id="KW-0460">Magnesium</keyword>
<name>A0ABV1HKG9_9FIRM</name>
<keyword evidence="2" id="KW-0812">Transmembrane</keyword>
<dbReference type="InterPro" id="IPR038987">
    <property type="entry name" value="MoeA-like"/>
</dbReference>
<organism evidence="4 5">
    <name type="scientific">Ventrimonas faecis</name>
    <dbReference type="NCBI Taxonomy" id="3133170"/>
    <lineage>
        <taxon>Bacteria</taxon>
        <taxon>Bacillati</taxon>
        <taxon>Bacillota</taxon>
        <taxon>Clostridia</taxon>
        <taxon>Lachnospirales</taxon>
        <taxon>Lachnospiraceae</taxon>
        <taxon>Ventrimonas</taxon>
    </lineage>
</organism>
<keyword evidence="1" id="KW-0501">Molybdenum cofactor biosynthesis</keyword>
<comment type="similarity">
    <text evidence="1">Belongs to the MoeA family.</text>
</comment>
<dbReference type="InterPro" id="IPR036425">
    <property type="entry name" value="MoaB/Mog-like_dom_sf"/>
</dbReference>
<comment type="function">
    <text evidence="1">Catalyzes the insertion of molybdate into adenylated molybdopterin with the concomitant release of AMP.</text>
</comment>
<dbReference type="Gene3D" id="3.40.980.10">
    <property type="entry name" value="MoaB/Mog-like domain"/>
    <property type="match status" value="1"/>
</dbReference>
<dbReference type="PANTHER" id="PTHR10192">
    <property type="entry name" value="MOLYBDOPTERIN BIOSYNTHESIS PROTEIN"/>
    <property type="match status" value="1"/>
</dbReference>